<sequence>MAVMLGRCALLFCFLHVAWSQEADVTVTVVDISDQDVFLNIITAPEALPGLAWIFLTAPGAEPTPTEMKSGSGAVGPASCQDLADAITLPDATLGLVFCNLPYGAEYTLQAERLSGVLGGSWVVISFDIDYDYAGATVESNTTAADSVACQALCAASATCLHFRYVYDASSPDFQRCDLLSSGLALLERLTYC</sequence>
<dbReference type="OrthoDB" id="10371300at2759"/>
<dbReference type="InterPro" id="IPR003609">
    <property type="entry name" value="Pan_app"/>
</dbReference>
<dbReference type="Gene3D" id="3.50.4.10">
    <property type="entry name" value="Hepatocyte Growth Factor"/>
    <property type="match status" value="1"/>
</dbReference>
<dbReference type="Proteomes" id="UP000186817">
    <property type="component" value="Unassembled WGS sequence"/>
</dbReference>
<evidence type="ECO:0000259" key="2">
    <source>
        <dbReference type="Pfam" id="PF00024"/>
    </source>
</evidence>
<dbReference type="AlphaFoldDB" id="A0A1Q9ECZ4"/>
<dbReference type="Pfam" id="PF00024">
    <property type="entry name" value="PAN_1"/>
    <property type="match status" value="1"/>
</dbReference>
<evidence type="ECO:0000313" key="3">
    <source>
        <dbReference type="EMBL" id="OLQ05310.1"/>
    </source>
</evidence>
<dbReference type="EMBL" id="LSRX01000188">
    <property type="protein sequence ID" value="OLQ05310.1"/>
    <property type="molecule type" value="Genomic_DNA"/>
</dbReference>
<comment type="caution">
    <text evidence="3">The sequence shown here is derived from an EMBL/GenBank/DDBJ whole genome shotgun (WGS) entry which is preliminary data.</text>
</comment>
<feature type="chain" id="PRO_5012977458" description="Apple domain-containing protein" evidence="1">
    <location>
        <begin position="21"/>
        <end position="193"/>
    </location>
</feature>
<reference evidence="3 4" key="1">
    <citation type="submission" date="2016-02" db="EMBL/GenBank/DDBJ databases">
        <title>Genome analysis of coral dinoflagellate symbionts highlights evolutionary adaptations to a symbiotic lifestyle.</title>
        <authorList>
            <person name="Aranda M."/>
            <person name="Li Y."/>
            <person name="Liew Y.J."/>
            <person name="Baumgarten S."/>
            <person name="Simakov O."/>
            <person name="Wilson M."/>
            <person name="Piel J."/>
            <person name="Ashoor H."/>
            <person name="Bougouffa S."/>
            <person name="Bajic V.B."/>
            <person name="Ryu T."/>
            <person name="Ravasi T."/>
            <person name="Bayer T."/>
            <person name="Micklem G."/>
            <person name="Kim H."/>
            <person name="Bhak J."/>
            <person name="Lajeunesse T.C."/>
            <person name="Voolstra C.R."/>
        </authorList>
    </citation>
    <scope>NUCLEOTIDE SEQUENCE [LARGE SCALE GENOMIC DNA]</scope>
    <source>
        <strain evidence="3 4">CCMP2467</strain>
    </source>
</reference>
<accession>A0A1Q9ECZ4</accession>
<feature type="signal peptide" evidence="1">
    <location>
        <begin position="1"/>
        <end position="20"/>
    </location>
</feature>
<evidence type="ECO:0000256" key="1">
    <source>
        <dbReference type="SAM" id="SignalP"/>
    </source>
</evidence>
<name>A0A1Q9ECZ4_SYMMI</name>
<keyword evidence="1" id="KW-0732">Signal</keyword>
<protein>
    <recommendedName>
        <fullName evidence="2">Apple domain-containing protein</fullName>
    </recommendedName>
</protein>
<feature type="domain" description="Apple" evidence="2">
    <location>
        <begin position="134"/>
        <end position="182"/>
    </location>
</feature>
<organism evidence="3 4">
    <name type="scientific">Symbiodinium microadriaticum</name>
    <name type="common">Dinoflagellate</name>
    <name type="synonym">Zooxanthella microadriatica</name>
    <dbReference type="NCBI Taxonomy" id="2951"/>
    <lineage>
        <taxon>Eukaryota</taxon>
        <taxon>Sar</taxon>
        <taxon>Alveolata</taxon>
        <taxon>Dinophyceae</taxon>
        <taxon>Suessiales</taxon>
        <taxon>Symbiodiniaceae</taxon>
        <taxon>Symbiodinium</taxon>
    </lineage>
</organism>
<keyword evidence="4" id="KW-1185">Reference proteome</keyword>
<evidence type="ECO:0000313" key="4">
    <source>
        <dbReference type="Proteomes" id="UP000186817"/>
    </source>
</evidence>
<gene>
    <name evidence="3" type="ORF">AK812_SmicGene11485</name>
</gene>
<proteinExistence type="predicted"/>